<dbReference type="Pfam" id="PF00646">
    <property type="entry name" value="F-box"/>
    <property type="match status" value="1"/>
</dbReference>
<dbReference type="OrthoDB" id="1107553at2759"/>
<dbReference type="FunFam" id="2.60.120.260:FF:000226">
    <property type="entry name" value="Zgc:114081"/>
    <property type="match status" value="1"/>
</dbReference>
<dbReference type="InterPro" id="IPR001810">
    <property type="entry name" value="F-box_dom"/>
</dbReference>
<dbReference type="SMART" id="SM00256">
    <property type="entry name" value="FBOX"/>
    <property type="match status" value="1"/>
</dbReference>
<reference evidence="4" key="2">
    <citation type="journal article" date="2013" name="Nature">
        <title>The zebrafish reference genome sequence and its relationship to the human genome.</title>
        <authorList>
            <consortium name="Genome Reference Consortium Zebrafish"/>
            <person name="Howe K."/>
            <person name="Clark M.D."/>
            <person name="Torroja C.F."/>
            <person name="Torrance J."/>
            <person name="Berthelot C."/>
            <person name="Muffato M."/>
            <person name="Collins J.E."/>
            <person name="Humphray S."/>
            <person name="McLaren K."/>
            <person name="Matthews L."/>
            <person name="McLaren S."/>
            <person name="Sealy I."/>
            <person name="Caccamo M."/>
            <person name="Churcher C."/>
            <person name="Scott C."/>
            <person name="Barrett J.C."/>
            <person name="Koch R."/>
            <person name="Rauch G.J."/>
            <person name="White S."/>
            <person name="Chow W."/>
            <person name="Kilian B."/>
            <person name="Quintais L.T."/>
            <person name="Guerra-Assuncao J.A."/>
            <person name="Zhou Y."/>
            <person name="Gu Y."/>
            <person name="Yen J."/>
            <person name="Vogel J.H."/>
            <person name="Eyre T."/>
            <person name="Redmond S."/>
            <person name="Banerjee R."/>
            <person name="Chi J."/>
            <person name="Fu B."/>
            <person name="Langley E."/>
            <person name="Maguire S.F."/>
            <person name="Laird G.K."/>
            <person name="Lloyd D."/>
            <person name="Kenyon E."/>
            <person name="Donaldson S."/>
            <person name="Sehra H."/>
            <person name="Almeida-King J."/>
            <person name="Loveland J."/>
            <person name="Trevanion S."/>
            <person name="Jones M."/>
            <person name="Quail M."/>
            <person name="Willey D."/>
            <person name="Hunt A."/>
            <person name="Burton J."/>
            <person name="Sims S."/>
            <person name="McLay K."/>
            <person name="Plumb B."/>
            <person name="Davis J."/>
            <person name="Clee C."/>
            <person name="Oliver K."/>
            <person name="Clark R."/>
            <person name="Riddle C."/>
            <person name="Elliot D."/>
            <person name="Eliott D."/>
            <person name="Threadgold G."/>
            <person name="Harden G."/>
            <person name="Ware D."/>
            <person name="Begum S."/>
            <person name="Mortimore B."/>
            <person name="Mortimer B."/>
            <person name="Kerry G."/>
            <person name="Heath P."/>
            <person name="Phillimore B."/>
            <person name="Tracey A."/>
            <person name="Corby N."/>
            <person name="Dunn M."/>
            <person name="Johnson C."/>
            <person name="Wood J."/>
            <person name="Clark S."/>
            <person name="Pelan S."/>
            <person name="Griffiths G."/>
            <person name="Smith M."/>
            <person name="Glithero R."/>
            <person name="Howden P."/>
            <person name="Barker N."/>
            <person name="Lloyd C."/>
            <person name="Stevens C."/>
            <person name="Harley J."/>
            <person name="Holt K."/>
            <person name="Panagiotidis G."/>
            <person name="Lovell J."/>
            <person name="Beasley H."/>
            <person name="Henderson C."/>
            <person name="Gordon D."/>
            <person name="Auger K."/>
            <person name="Wright D."/>
            <person name="Collins J."/>
            <person name="Raisen C."/>
            <person name="Dyer L."/>
            <person name="Leung K."/>
            <person name="Robertson L."/>
            <person name="Ambridge K."/>
            <person name="Leongamornlert D."/>
            <person name="McGuire S."/>
            <person name="Gilderthorp R."/>
            <person name="Griffiths C."/>
            <person name="Manthravadi D."/>
            <person name="Nichol S."/>
            <person name="Barker G."/>
            <person name="Whitehead S."/>
            <person name="Kay M."/>
            <person name="Brown J."/>
            <person name="Murnane C."/>
            <person name="Gray E."/>
            <person name="Humphries M."/>
            <person name="Sycamore N."/>
            <person name="Barker D."/>
            <person name="Saunders D."/>
            <person name="Wallis J."/>
            <person name="Babbage A."/>
            <person name="Hammond S."/>
            <person name="Mashreghi-Mohammadi M."/>
            <person name="Barr L."/>
            <person name="Martin S."/>
            <person name="Wray P."/>
            <person name="Ellington A."/>
            <person name="Matthews N."/>
            <person name="Ellwood M."/>
            <person name="Woodmansey R."/>
            <person name="Clark G."/>
            <person name="Cooper J."/>
            <person name="Cooper J."/>
            <person name="Tromans A."/>
            <person name="Grafham D."/>
            <person name="Skuce C."/>
            <person name="Pandian R."/>
            <person name="Andrews R."/>
            <person name="Harrison E."/>
            <person name="Kimberley A."/>
            <person name="Garnett J."/>
            <person name="Fosker N."/>
            <person name="Hall R."/>
            <person name="Garner P."/>
            <person name="Kelly D."/>
            <person name="Bird C."/>
            <person name="Palmer S."/>
            <person name="Gehring I."/>
            <person name="Berger A."/>
            <person name="Dooley C.M."/>
            <person name="Ersan-Urun Z."/>
            <person name="Eser C."/>
            <person name="Geiger H."/>
            <person name="Geisler M."/>
            <person name="Karotki L."/>
            <person name="Kirn A."/>
            <person name="Konantz J."/>
            <person name="Konantz M."/>
            <person name="Oberlander M."/>
            <person name="Rudolph-Geiger S."/>
            <person name="Teucke M."/>
            <person name="Lanz C."/>
            <person name="Raddatz G."/>
            <person name="Osoegawa K."/>
            <person name="Zhu B."/>
            <person name="Rapp A."/>
            <person name="Widaa S."/>
            <person name="Langford C."/>
            <person name="Yang F."/>
            <person name="Schuster S.C."/>
            <person name="Carter N.P."/>
            <person name="Harrow J."/>
            <person name="Ning Z."/>
            <person name="Herrero J."/>
            <person name="Searle S.M."/>
            <person name="Enright A."/>
            <person name="Geisler R."/>
            <person name="Plasterk R.H."/>
            <person name="Lee C."/>
            <person name="Westerfield M."/>
            <person name="de Jong P.J."/>
            <person name="Zon L.I."/>
            <person name="Postlethwait J.H."/>
            <person name="Nusslein-Volhard C."/>
            <person name="Hubbard T.J."/>
            <person name="Roest Crollius H."/>
            <person name="Rogers J."/>
            <person name="Stemple D.L."/>
        </authorList>
    </citation>
    <scope>NUCLEOTIDE SEQUENCE [LARGE SCALE GENOMIC DNA]</scope>
</reference>
<feature type="domain" description="F-box" evidence="1">
    <location>
        <begin position="1"/>
        <end position="45"/>
    </location>
</feature>
<dbReference type="AGR" id="ZFIN:ZDB-GENE-050913-78"/>
<dbReference type="InterPro" id="IPR036047">
    <property type="entry name" value="F-box-like_dom_sf"/>
</dbReference>
<reference evidence="3" key="1">
    <citation type="submission" date="2005-06" db="EMBL/GenBank/DDBJ databases">
        <authorList>
            <consortium name="NIH - Zebrafish Gene Collection (ZGC) project"/>
        </authorList>
    </citation>
    <scope>NUCLEOTIDE SEQUENCE [LARGE SCALE MRNA]</scope>
    <source>
        <tissue evidence="3">Embryo</tissue>
    </source>
</reference>
<gene>
    <name evidence="5 6" type="primary">fbxo6.2</name>
    <name evidence="5" type="synonym">fbxo44.4</name>
    <name evidence="3 5" type="ORF">zgc:114081</name>
</gene>
<dbReference type="SUPFAM" id="SSF49785">
    <property type="entry name" value="Galactose-binding domain-like"/>
    <property type="match status" value="1"/>
</dbReference>
<dbReference type="Pfam" id="PF04300">
    <property type="entry name" value="FBA"/>
    <property type="match status" value="1"/>
</dbReference>
<evidence type="ECO:0000313" key="3">
    <source>
        <dbReference type="EMBL" id="AAH97142.1"/>
    </source>
</evidence>
<dbReference type="EMBL" id="BC097142">
    <property type="protein sequence ID" value="AAH97142.1"/>
    <property type="molecule type" value="mRNA"/>
</dbReference>
<proteinExistence type="evidence at transcript level"/>
<dbReference type="PROSITE" id="PS50181">
    <property type="entry name" value="FBOX"/>
    <property type="match status" value="1"/>
</dbReference>
<dbReference type="GeneID" id="564984"/>
<dbReference type="PhylomeDB" id="Q4V8Y9"/>
<evidence type="ECO:0000259" key="2">
    <source>
        <dbReference type="PROSITE" id="PS51114"/>
    </source>
</evidence>
<dbReference type="InterPro" id="IPR039752">
    <property type="entry name" value="F-box_only"/>
</dbReference>
<dbReference type="SUPFAM" id="SSF81383">
    <property type="entry name" value="F-box domain"/>
    <property type="match status" value="1"/>
</dbReference>
<dbReference type="PANTHER" id="PTHR12125">
    <property type="entry name" value="F-BOX ONLY PROTEIN 6-LIKE PROTEIN"/>
    <property type="match status" value="1"/>
</dbReference>
<dbReference type="RefSeq" id="NP_001025364.1">
    <property type="nucleotide sequence ID" value="NM_001030193.2"/>
</dbReference>
<name>Q4V8Y9_DANRE</name>
<dbReference type="PANTHER" id="PTHR12125:SF12">
    <property type="entry name" value="F-BOX ONLY PROTEIN 6"/>
    <property type="match status" value="1"/>
</dbReference>
<dbReference type="ZFIN" id="ZDB-GENE-050913-78">
    <property type="gene designation" value="fbxo6.2"/>
</dbReference>
<dbReference type="AlphaFoldDB" id="Q4V8Y9"/>
<feature type="domain" description="FBA" evidence="2">
    <location>
        <begin position="66"/>
        <end position="211"/>
    </location>
</feature>
<reference evidence="5" key="3">
    <citation type="journal article" date="2014" name="J. Immunol.">
        <title>Contrasted innate responses to two viruses in zebrafish: insights into the ancestral repertoire of vertebrate IFN-stimulated genes.</title>
        <authorList>
            <person name="Briolat V."/>
            <person name="Jouneau L."/>
            <person name="Carvalho R."/>
            <person name="Palha N."/>
            <person name="Langevin C."/>
            <person name="Herbomel P."/>
            <person name="Schwartz O."/>
            <person name="Spaink H.P."/>
            <person name="Levraud J.P."/>
            <person name="Boudinot P."/>
        </authorList>
    </citation>
    <scope>NUCLEOTIDE SEQUENCE</scope>
</reference>
<protein>
    <submittedName>
        <fullName evidence="5">Uncharacterized protein LOC564984</fullName>
    </submittedName>
    <submittedName>
        <fullName evidence="3">Zgc:114081</fullName>
    </submittedName>
</protein>
<keyword evidence="4" id="KW-1185">Reference proteome</keyword>
<dbReference type="FunFam" id="1.20.1280.50:FF:000002">
    <property type="entry name" value="F-box only protein 44"/>
    <property type="match status" value="1"/>
</dbReference>
<reference evidence="5" key="4">
    <citation type="submission" date="2025-04" db="UniProtKB">
        <authorList>
            <consortium name="RefSeq"/>
        </authorList>
    </citation>
    <scope>IDENTIFICATION</scope>
</reference>
<evidence type="ECO:0000313" key="5">
    <source>
        <dbReference type="RefSeq" id="NP_001025364.1"/>
    </source>
</evidence>
<dbReference type="Gene3D" id="1.20.1280.50">
    <property type="match status" value="1"/>
</dbReference>
<organism evidence="3">
    <name type="scientific">Danio rerio</name>
    <name type="common">Zebrafish</name>
    <name type="synonym">Brachydanio rerio</name>
    <dbReference type="NCBI Taxonomy" id="7955"/>
    <lineage>
        <taxon>Eukaryota</taxon>
        <taxon>Metazoa</taxon>
        <taxon>Chordata</taxon>
        <taxon>Craniata</taxon>
        <taxon>Vertebrata</taxon>
        <taxon>Euteleostomi</taxon>
        <taxon>Actinopterygii</taxon>
        <taxon>Neopterygii</taxon>
        <taxon>Teleostei</taxon>
        <taxon>Ostariophysi</taxon>
        <taxon>Cypriniformes</taxon>
        <taxon>Danionidae</taxon>
        <taxon>Danioninae</taxon>
        <taxon>Danio</taxon>
    </lineage>
</organism>
<evidence type="ECO:0000259" key="1">
    <source>
        <dbReference type="PROSITE" id="PS50181"/>
    </source>
</evidence>
<sequence>MPAVPLAVVEEILLNLPAHQVVRVCRLVCPEWKELVDSAAHWRERCRREGIQPCDASRPPKDWCQFYFITKKRRNLIKNPVADDEFQGWEILENGGNGWEIENNRKPFPDNTVTKCFTTSCWLCLKQQLIDLEKEGYNAAFMDQLQPHIKISDCFVPYVLCGGYPSSHNPVLGNTHTLTFTHLYTRANFVNPIHHIFGLWGKPEHSPWKPM</sequence>
<dbReference type="CTD" id="564984"/>
<dbReference type="SMART" id="SM01198">
    <property type="entry name" value="FBA"/>
    <property type="match status" value="1"/>
</dbReference>
<accession>Q4V8Y9</accession>
<dbReference type="KEGG" id="dre:564984"/>
<dbReference type="GO" id="GO:0005737">
    <property type="term" value="C:cytoplasm"/>
    <property type="evidence" value="ECO:0007669"/>
    <property type="project" value="UniProtKB-ARBA"/>
</dbReference>
<evidence type="ECO:0000313" key="6">
    <source>
        <dbReference type="ZFIN" id="ZDB-GENE-050913-78"/>
    </source>
</evidence>
<dbReference type="Proteomes" id="UP000000437">
    <property type="component" value="Chromosome 23"/>
</dbReference>
<dbReference type="Gene3D" id="2.60.120.260">
    <property type="entry name" value="Galactose-binding domain-like"/>
    <property type="match status" value="1"/>
</dbReference>
<dbReference type="PROSITE" id="PS51114">
    <property type="entry name" value="FBA"/>
    <property type="match status" value="1"/>
</dbReference>
<dbReference type="InterPro" id="IPR008979">
    <property type="entry name" value="Galactose-bd-like_sf"/>
</dbReference>
<dbReference type="InterPro" id="IPR007397">
    <property type="entry name" value="F-box-assoc_dom"/>
</dbReference>
<evidence type="ECO:0000313" key="4">
    <source>
        <dbReference type="Proteomes" id="UP000000437"/>
    </source>
</evidence>